<dbReference type="InterPro" id="IPR050832">
    <property type="entry name" value="Bact_Acetyltransf"/>
</dbReference>
<comment type="caution">
    <text evidence="4">The sequence shown here is derived from an EMBL/GenBank/DDBJ whole genome shotgun (WGS) entry which is preliminary data.</text>
</comment>
<gene>
    <name evidence="4" type="ORF">G6047_07270</name>
</gene>
<evidence type="ECO:0000256" key="1">
    <source>
        <dbReference type="ARBA" id="ARBA00022679"/>
    </source>
</evidence>
<dbReference type="EMBL" id="JAAMPU010000103">
    <property type="protein sequence ID" value="NMH27826.1"/>
    <property type="molecule type" value="Genomic_DNA"/>
</dbReference>
<dbReference type="Proteomes" id="UP000712080">
    <property type="component" value="Unassembled WGS sequence"/>
</dbReference>
<dbReference type="Pfam" id="PF00583">
    <property type="entry name" value="Acetyltransf_1"/>
    <property type="match status" value="1"/>
</dbReference>
<sequence length="143" mass="16465">MEISIRKVASDDFEIVYNLINLLENQVMDKNRQLDIFNRNLGNPQIIYLLAFLDSEAVGFLSCHAQYLLHHSGLIGEIQELVVSENARSLGIGKLLIENLIPIARKMKIEQLEVTSSFKREAAHRFYEREGFVHSHKKFTLPI</sequence>
<dbReference type="InterPro" id="IPR016181">
    <property type="entry name" value="Acyl_CoA_acyltransferase"/>
</dbReference>
<dbReference type="AlphaFoldDB" id="A0A972FKV6"/>
<dbReference type="PROSITE" id="PS51186">
    <property type="entry name" value="GNAT"/>
    <property type="match status" value="1"/>
</dbReference>
<proteinExistence type="predicted"/>
<evidence type="ECO:0000259" key="3">
    <source>
        <dbReference type="PROSITE" id="PS51186"/>
    </source>
</evidence>
<dbReference type="PANTHER" id="PTHR43877">
    <property type="entry name" value="AMINOALKYLPHOSPHONATE N-ACETYLTRANSFERASE-RELATED-RELATED"/>
    <property type="match status" value="1"/>
</dbReference>
<name>A0A972FKV6_9FLAO</name>
<evidence type="ECO:0000313" key="5">
    <source>
        <dbReference type="Proteomes" id="UP000712080"/>
    </source>
</evidence>
<dbReference type="RefSeq" id="WP_169526856.1">
    <property type="nucleotide sequence ID" value="NZ_JAAMPU010000103.1"/>
</dbReference>
<reference evidence="4" key="1">
    <citation type="submission" date="2020-02" db="EMBL/GenBank/DDBJ databases">
        <title>Flavobacterium sp. genome.</title>
        <authorList>
            <person name="Jung H.S."/>
            <person name="Baek J.H."/>
            <person name="Jeon C.O."/>
        </authorList>
    </citation>
    <scope>NUCLEOTIDE SEQUENCE</scope>
    <source>
        <strain evidence="4">SE-s28</strain>
    </source>
</reference>
<keyword evidence="1" id="KW-0808">Transferase</keyword>
<keyword evidence="2" id="KW-0012">Acyltransferase</keyword>
<dbReference type="SUPFAM" id="SSF55729">
    <property type="entry name" value="Acyl-CoA N-acyltransferases (Nat)"/>
    <property type="match status" value="1"/>
</dbReference>
<dbReference type="InterPro" id="IPR000182">
    <property type="entry name" value="GNAT_dom"/>
</dbReference>
<keyword evidence="5" id="KW-1185">Reference proteome</keyword>
<evidence type="ECO:0000256" key="2">
    <source>
        <dbReference type="ARBA" id="ARBA00023315"/>
    </source>
</evidence>
<dbReference type="PANTHER" id="PTHR43877:SF2">
    <property type="entry name" value="AMINOALKYLPHOSPHONATE N-ACETYLTRANSFERASE-RELATED"/>
    <property type="match status" value="1"/>
</dbReference>
<dbReference type="Gene3D" id="3.40.630.30">
    <property type="match status" value="1"/>
</dbReference>
<evidence type="ECO:0000313" key="4">
    <source>
        <dbReference type="EMBL" id="NMH27826.1"/>
    </source>
</evidence>
<dbReference type="GO" id="GO:0016747">
    <property type="term" value="F:acyltransferase activity, transferring groups other than amino-acyl groups"/>
    <property type="evidence" value="ECO:0007669"/>
    <property type="project" value="InterPro"/>
</dbReference>
<dbReference type="CDD" id="cd04301">
    <property type="entry name" value="NAT_SF"/>
    <property type="match status" value="1"/>
</dbReference>
<feature type="domain" description="N-acetyltransferase" evidence="3">
    <location>
        <begin position="3"/>
        <end position="143"/>
    </location>
</feature>
<accession>A0A972FKV6</accession>
<protein>
    <submittedName>
        <fullName evidence="4">GNAT family N-acetyltransferase</fullName>
    </submittedName>
</protein>
<organism evidence="4 5">
    <name type="scientific">Flavobacterium silvaticum</name>
    <dbReference type="NCBI Taxonomy" id="1852020"/>
    <lineage>
        <taxon>Bacteria</taxon>
        <taxon>Pseudomonadati</taxon>
        <taxon>Bacteroidota</taxon>
        <taxon>Flavobacteriia</taxon>
        <taxon>Flavobacteriales</taxon>
        <taxon>Flavobacteriaceae</taxon>
        <taxon>Flavobacterium</taxon>
    </lineage>
</organism>